<evidence type="ECO:0000259" key="9">
    <source>
        <dbReference type="Pfam" id="PF02397"/>
    </source>
</evidence>
<evidence type="ECO:0000256" key="3">
    <source>
        <dbReference type="ARBA" id="ARBA00022679"/>
    </source>
</evidence>
<keyword evidence="4 8" id="KW-0812">Transmembrane</keyword>
<feature type="transmembrane region" description="Helical" evidence="8">
    <location>
        <begin position="364"/>
        <end position="384"/>
    </location>
</feature>
<evidence type="ECO:0000256" key="5">
    <source>
        <dbReference type="ARBA" id="ARBA00022989"/>
    </source>
</evidence>
<dbReference type="EMBL" id="BOON01000006">
    <property type="protein sequence ID" value="GII21228.1"/>
    <property type="molecule type" value="Genomic_DNA"/>
</dbReference>
<dbReference type="NCBIfam" id="TIGR03025">
    <property type="entry name" value="EPS_sugtrans"/>
    <property type="match status" value="1"/>
</dbReference>
<keyword evidence="5 8" id="KW-1133">Transmembrane helix</keyword>
<organism evidence="10 11">
    <name type="scientific">Planosporangium mesophilum</name>
    <dbReference type="NCBI Taxonomy" id="689768"/>
    <lineage>
        <taxon>Bacteria</taxon>
        <taxon>Bacillati</taxon>
        <taxon>Actinomycetota</taxon>
        <taxon>Actinomycetes</taxon>
        <taxon>Micromonosporales</taxon>
        <taxon>Micromonosporaceae</taxon>
        <taxon>Planosporangium</taxon>
    </lineage>
</organism>
<dbReference type="Pfam" id="PF13727">
    <property type="entry name" value="CoA_binding_3"/>
    <property type="match status" value="1"/>
</dbReference>
<evidence type="ECO:0000313" key="11">
    <source>
        <dbReference type="Proteomes" id="UP000599074"/>
    </source>
</evidence>
<dbReference type="InterPro" id="IPR017475">
    <property type="entry name" value="EPS_sugar_tfrase"/>
</dbReference>
<evidence type="ECO:0000256" key="2">
    <source>
        <dbReference type="ARBA" id="ARBA00006464"/>
    </source>
</evidence>
<sequence>MASGLVRSSDSRSGEPGRLAADALSGMETVQDLDRRFRLADAPISPAGPLKPARPSPTRRRTPRTTPPPAPRRPVRSHRATPAPTGCGWERDYLLALLGSDALVGLGATATAFGLRFGSDLTPYNQGYAVLSALLPLVFVATLAANRAYERRYLYVGSEEYQRVLRAGFAFTAALAIVSYAFEIRLARGYVSIALPLLILACLVARFGLRKRLHRARQRGDCLRRVILVGHELAVVALTRQLRRERYHGLEVVGSCLPPRGPDHDGRVGIPVYGTFDDVAAAVSAAGADTVIVLSCPELDGQALRRLAWQLERDDIDLIVASALVDVAGDRTTIRPVDGLPMLHVEHPTLSGARRLVKVAFDRVGAALLLGALSPVLVVLAMAIRLDSPGPVLFRQVRVGKGGREFTIYKFRTMYVDAEDRLAEIRHLNEQDGVLFKMRDDPRVTRMGRWLRRLSLDELPQLLNVLGGTMSLVGPRPPLPREVAAYPEDMRRRLAVLPGMSGLWQVSGRSDLPWEEAVRLDLRYVENWSLSLDLVILLRTLSAVVRSSGAY</sequence>
<evidence type="ECO:0000256" key="7">
    <source>
        <dbReference type="SAM" id="MobiDB-lite"/>
    </source>
</evidence>
<comment type="subcellular location">
    <subcellularLocation>
        <location evidence="1">Membrane</location>
        <topology evidence="1">Multi-pass membrane protein</topology>
    </subcellularLocation>
</comment>
<comment type="similarity">
    <text evidence="2">Belongs to the bacterial sugar transferase family.</text>
</comment>
<evidence type="ECO:0000256" key="4">
    <source>
        <dbReference type="ARBA" id="ARBA00022692"/>
    </source>
</evidence>
<dbReference type="AlphaFoldDB" id="A0A8J3X1T3"/>
<feature type="domain" description="Bacterial sugar transferase" evidence="9">
    <location>
        <begin position="358"/>
        <end position="545"/>
    </location>
</feature>
<keyword evidence="6 8" id="KW-0472">Membrane</keyword>
<keyword evidence="3" id="KW-0808">Transferase</keyword>
<comment type="caution">
    <text evidence="10">The sequence shown here is derived from an EMBL/GenBank/DDBJ whole genome shotgun (WGS) entry which is preliminary data.</text>
</comment>
<keyword evidence="11" id="KW-1185">Reference proteome</keyword>
<accession>A0A8J3X1T3</accession>
<feature type="region of interest" description="Disordered" evidence="7">
    <location>
        <begin position="1"/>
        <end position="84"/>
    </location>
</feature>
<dbReference type="PANTHER" id="PTHR30576">
    <property type="entry name" value="COLANIC BIOSYNTHESIS UDP-GLUCOSE LIPID CARRIER TRANSFERASE"/>
    <property type="match status" value="1"/>
</dbReference>
<evidence type="ECO:0000256" key="1">
    <source>
        <dbReference type="ARBA" id="ARBA00004141"/>
    </source>
</evidence>
<dbReference type="PANTHER" id="PTHR30576:SF10">
    <property type="entry name" value="SLL5057 PROTEIN"/>
    <property type="match status" value="1"/>
</dbReference>
<evidence type="ECO:0000256" key="6">
    <source>
        <dbReference type="ARBA" id="ARBA00023136"/>
    </source>
</evidence>
<evidence type="ECO:0000256" key="8">
    <source>
        <dbReference type="SAM" id="Phobius"/>
    </source>
</evidence>
<evidence type="ECO:0000313" key="10">
    <source>
        <dbReference type="EMBL" id="GII21228.1"/>
    </source>
</evidence>
<feature type="transmembrane region" description="Helical" evidence="8">
    <location>
        <begin position="188"/>
        <end position="209"/>
    </location>
</feature>
<protein>
    <submittedName>
        <fullName evidence="10">Exopolysaccharide biosynthesis polyprenyl glycosylphosphotransferase</fullName>
    </submittedName>
</protein>
<dbReference type="GO" id="GO:0016780">
    <property type="term" value="F:phosphotransferase activity, for other substituted phosphate groups"/>
    <property type="evidence" value="ECO:0007669"/>
    <property type="project" value="TreeGrafter"/>
</dbReference>
<feature type="transmembrane region" description="Helical" evidence="8">
    <location>
        <begin position="93"/>
        <end position="115"/>
    </location>
</feature>
<gene>
    <name evidence="10" type="ORF">Pme01_08250</name>
</gene>
<dbReference type="Proteomes" id="UP000599074">
    <property type="component" value="Unassembled WGS sequence"/>
</dbReference>
<proteinExistence type="inferred from homology"/>
<dbReference type="Gene3D" id="3.40.50.720">
    <property type="entry name" value="NAD(P)-binding Rossmann-like Domain"/>
    <property type="match status" value="1"/>
</dbReference>
<dbReference type="GO" id="GO:0016020">
    <property type="term" value="C:membrane"/>
    <property type="evidence" value="ECO:0007669"/>
    <property type="project" value="UniProtKB-SubCell"/>
</dbReference>
<feature type="transmembrane region" description="Helical" evidence="8">
    <location>
        <begin position="164"/>
        <end position="182"/>
    </location>
</feature>
<dbReference type="RefSeq" id="WP_239088013.1">
    <property type="nucleotide sequence ID" value="NZ_BOON01000006.1"/>
</dbReference>
<feature type="transmembrane region" description="Helical" evidence="8">
    <location>
        <begin position="127"/>
        <end position="144"/>
    </location>
</feature>
<name>A0A8J3X1T3_9ACTN</name>
<reference evidence="10" key="1">
    <citation type="submission" date="2021-01" db="EMBL/GenBank/DDBJ databases">
        <title>Whole genome shotgun sequence of Planosporangium mesophilum NBRC 109066.</title>
        <authorList>
            <person name="Komaki H."/>
            <person name="Tamura T."/>
        </authorList>
    </citation>
    <scope>NUCLEOTIDE SEQUENCE</scope>
    <source>
        <strain evidence="10">NBRC 109066</strain>
    </source>
</reference>
<dbReference type="InterPro" id="IPR003362">
    <property type="entry name" value="Bact_transf"/>
</dbReference>
<dbReference type="Pfam" id="PF02397">
    <property type="entry name" value="Bac_transf"/>
    <property type="match status" value="1"/>
</dbReference>